<evidence type="ECO:0000313" key="2">
    <source>
        <dbReference type="EMBL" id="AAL25525.1"/>
    </source>
</evidence>
<keyword evidence="1" id="KW-1133">Transmembrane helix</keyword>
<dbReference type="GO" id="GO:0018990">
    <property type="term" value="P:ecdysis, chitin-based cuticle"/>
    <property type="evidence" value="ECO:0000315"/>
    <property type="project" value="FlyBase"/>
</dbReference>
<dbReference type="ExpressionAtlas" id="Q95ST8">
    <property type="expression patterns" value="baseline and differential"/>
</dbReference>
<keyword evidence="1" id="KW-0472">Membrane</keyword>
<organism evidence="2">
    <name type="scientific">Drosophila melanogaster</name>
    <name type="common">Fruit fly</name>
    <dbReference type="NCBI Taxonomy" id="7227"/>
    <lineage>
        <taxon>Eukaryota</taxon>
        <taxon>Metazoa</taxon>
        <taxon>Ecdysozoa</taxon>
        <taxon>Arthropoda</taxon>
        <taxon>Hexapoda</taxon>
        <taxon>Insecta</taxon>
        <taxon>Pterygota</taxon>
        <taxon>Neoptera</taxon>
        <taxon>Endopterygota</taxon>
        <taxon>Diptera</taxon>
        <taxon>Brachycera</taxon>
        <taxon>Muscomorpha</taxon>
        <taxon>Ephydroidea</taxon>
        <taxon>Drosophilidae</taxon>
        <taxon>Drosophila</taxon>
        <taxon>Sophophora</taxon>
    </lineage>
</organism>
<evidence type="ECO:0000256" key="1">
    <source>
        <dbReference type="SAM" id="Phobius"/>
    </source>
</evidence>
<sequence length="170" mass="19498">MAPVSGCLPTATHSLQDMSAAAAAIALDMKPKLEPHPLAAATAMPSQKIKKCAYTDLFPTFMQTYVHTYVYMYNFYAKCSRKSIRRTSSRIYFISSLPIQIVRFTLCAMYIHIRTYVCMYIWVNKVRLIEVLRCLYRAFLKYSTVETRGLILFAFIFVSQQWFGATPPTS</sequence>
<protein>
    <submittedName>
        <fullName evidence="2">SD10763p</fullName>
    </submittedName>
</protein>
<dbReference type="VEuPathDB" id="VectorBase:FBgn0037207"/>
<accession>Q95ST8</accession>
<dbReference type="AGR" id="FB:FBgn0037207"/>
<evidence type="ECO:0000313" key="3">
    <source>
        <dbReference type="FlyBase" id="FBgn0037207"/>
    </source>
</evidence>
<feature type="transmembrane region" description="Helical" evidence="1">
    <location>
        <begin position="91"/>
        <end position="113"/>
    </location>
</feature>
<dbReference type="Bgee" id="FBgn0037207">
    <property type="expression patterns" value="Expressed in embryonic/larval hemocyte (Drosophila) and 147 other cell types or tissues"/>
</dbReference>
<dbReference type="GO" id="GO:0005634">
    <property type="term" value="C:nucleus"/>
    <property type="evidence" value="ECO:0000314"/>
    <property type="project" value="FlyBase"/>
</dbReference>
<dbReference type="GO" id="GO:0002168">
    <property type="term" value="P:instar larval development"/>
    <property type="evidence" value="ECO:0000315"/>
    <property type="project" value="FlyBase"/>
</dbReference>
<dbReference type="AlphaFoldDB" id="Q95ST8"/>
<dbReference type="OrthoDB" id="10262320at2759"/>
<dbReference type="PeptideAtlas" id="Q95ST8"/>
<name>Q95ST8_DROME</name>
<dbReference type="FlyBase" id="FBgn0037207">
    <property type="gene designation" value="Mes2"/>
</dbReference>
<dbReference type="EMBL" id="AY060486">
    <property type="protein sequence ID" value="AAL25525.1"/>
    <property type="molecule type" value="mRNA"/>
</dbReference>
<feature type="transmembrane region" description="Helical" evidence="1">
    <location>
        <begin position="148"/>
        <end position="165"/>
    </location>
</feature>
<reference evidence="2" key="1">
    <citation type="submission" date="2001-10" db="EMBL/GenBank/DDBJ databases">
        <authorList>
            <person name="Stapleton M."/>
            <person name="Brokstein P."/>
            <person name="Hong L."/>
            <person name="Agbayani A."/>
            <person name="Carlson J."/>
            <person name="Champe M."/>
            <person name="Chavez C."/>
            <person name="Dorsett V."/>
            <person name="Farfan D."/>
            <person name="Frise E."/>
            <person name="George R."/>
            <person name="Gonzalez M."/>
            <person name="Guarin H."/>
            <person name="Li P."/>
            <person name="Liao G."/>
            <person name="Miranda A."/>
            <person name="Mungall C.J."/>
            <person name="Nunoo J."/>
            <person name="Pacleb J."/>
            <person name="Paragas V."/>
            <person name="Park S."/>
            <person name="Phouanenavong S."/>
            <person name="Wan K."/>
            <person name="Yu C."/>
            <person name="Lewis S.E."/>
            <person name="Rubin G.M."/>
            <person name="Celniker S."/>
        </authorList>
    </citation>
    <scope>NUCLEOTIDE SEQUENCE</scope>
</reference>
<proteinExistence type="evidence at transcript level"/>
<keyword evidence="1" id="KW-0812">Transmembrane</keyword>
<gene>
    <name evidence="3" type="primary">Mes2</name>
    <name evidence="2 3" type="ORF">CG11100</name>
</gene>